<dbReference type="Proteomes" id="UP000249402">
    <property type="component" value="Unassembled WGS sequence"/>
</dbReference>
<name>A0A395HFX3_9EURO</name>
<accession>A0A395HFX3</accession>
<organism evidence="1 2">
    <name type="scientific">Aspergillus ibericus CBS 121593</name>
    <dbReference type="NCBI Taxonomy" id="1448316"/>
    <lineage>
        <taxon>Eukaryota</taxon>
        <taxon>Fungi</taxon>
        <taxon>Dikarya</taxon>
        <taxon>Ascomycota</taxon>
        <taxon>Pezizomycotina</taxon>
        <taxon>Eurotiomycetes</taxon>
        <taxon>Eurotiomycetidae</taxon>
        <taxon>Eurotiales</taxon>
        <taxon>Aspergillaceae</taxon>
        <taxon>Aspergillus</taxon>
        <taxon>Aspergillus subgen. Circumdati</taxon>
    </lineage>
</organism>
<gene>
    <name evidence="1" type="ORF">BO80DRAFT_11290</name>
</gene>
<dbReference type="RefSeq" id="XP_025580726.1">
    <property type="nucleotide sequence ID" value="XM_025713434.1"/>
</dbReference>
<keyword evidence="2" id="KW-1185">Reference proteome</keyword>
<dbReference type="AlphaFoldDB" id="A0A395HFX3"/>
<protein>
    <submittedName>
        <fullName evidence="1">Uncharacterized protein</fullName>
    </submittedName>
</protein>
<dbReference type="VEuPathDB" id="FungiDB:BO80DRAFT_11290"/>
<reference evidence="1 2" key="1">
    <citation type="submission" date="2018-02" db="EMBL/GenBank/DDBJ databases">
        <title>The genomes of Aspergillus section Nigri reveals drivers in fungal speciation.</title>
        <authorList>
            <consortium name="DOE Joint Genome Institute"/>
            <person name="Vesth T.C."/>
            <person name="Nybo J."/>
            <person name="Theobald S."/>
            <person name="Brandl J."/>
            <person name="Frisvad J.C."/>
            <person name="Nielsen K.F."/>
            <person name="Lyhne E.K."/>
            <person name="Kogle M.E."/>
            <person name="Kuo A."/>
            <person name="Riley R."/>
            <person name="Clum A."/>
            <person name="Nolan M."/>
            <person name="Lipzen A."/>
            <person name="Salamov A."/>
            <person name="Henrissat B."/>
            <person name="Wiebenga A."/>
            <person name="De vries R.P."/>
            <person name="Grigoriev I.V."/>
            <person name="Mortensen U.H."/>
            <person name="Andersen M.R."/>
            <person name="Baker S.E."/>
        </authorList>
    </citation>
    <scope>NUCLEOTIDE SEQUENCE [LARGE SCALE GENOMIC DNA]</scope>
    <source>
        <strain evidence="1 2">CBS 121593</strain>
    </source>
</reference>
<dbReference type="EMBL" id="KZ824419">
    <property type="protein sequence ID" value="RAL06399.1"/>
    <property type="molecule type" value="Genomic_DNA"/>
</dbReference>
<evidence type="ECO:0000313" key="2">
    <source>
        <dbReference type="Proteomes" id="UP000249402"/>
    </source>
</evidence>
<evidence type="ECO:0000313" key="1">
    <source>
        <dbReference type="EMBL" id="RAL06399.1"/>
    </source>
</evidence>
<proteinExistence type="predicted"/>
<dbReference type="GeneID" id="37218299"/>
<sequence length="166" mass="18101">MAVPDFQLHQTGRHDLSPSCRPRLGLDAQFNVPVGVHDDGNLLPIDTGARFCVSVCPVDRRAPRPGASSLSIITPLYRSAPRGWTSPRSVSHGSAWSNGLDSLIRASSGHWTAWQVRASVGLQLNVPSPSLRPTNPKSEVEPSLLPINRLRRREVYDTGARNVPTI</sequence>